<evidence type="ECO:0000256" key="6">
    <source>
        <dbReference type="ARBA" id="ARBA00022842"/>
    </source>
</evidence>
<dbReference type="InterPro" id="IPR000581">
    <property type="entry name" value="ILV_EDD_N"/>
</dbReference>
<evidence type="ECO:0000256" key="4">
    <source>
        <dbReference type="ARBA" id="ARBA00022714"/>
    </source>
</evidence>
<dbReference type="Pfam" id="PF24877">
    <property type="entry name" value="ILV_EDD_C"/>
    <property type="match status" value="1"/>
</dbReference>
<evidence type="ECO:0000256" key="1">
    <source>
        <dbReference type="ARBA" id="ARBA00001946"/>
    </source>
</evidence>
<keyword evidence="8 15" id="KW-0411">Iron-sulfur</keyword>
<dbReference type="EMBL" id="AP014685">
    <property type="protein sequence ID" value="BAR62489.1"/>
    <property type="molecule type" value="Genomic_DNA"/>
</dbReference>
<name>A0A0E4BW39_9BRAD</name>
<keyword evidence="6 15" id="KW-0460">Magnesium</keyword>
<gene>
    <name evidence="15" type="primary">ilvD</name>
    <name evidence="19" type="ORF">NK6_9350</name>
</gene>
<feature type="binding site" evidence="15">
    <location>
        <position position="56"/>
    </location>
    <ligand>
        <name>[2Fe-2S] cluster</name>
        <dbReference type="ChEBI" id="CHEBI:190135"/>
    </ligand>
</feature>
<keyword evidence="4 15" id="KW-0001">2Fe-2S</keyword>
<organism evidence="19 20">
    <name type="scientific">Bradyrhizobium diazoefficiens</name>
    <dbReference type="NCBI Taxonomy" id="1355477"/>
    <lineage>
        <taxon>Bacteria</taxon>
        <taxon>Pseudomonadati</taxon>
        <taxon>Pseudomonadota</taxon>
        <taxon>Alphaproteobacteria</taxon>
        <taxon>Hyphomicrobiales</taxon>
        <taxon>Nitrobacteraceae</taxon>
        <taxon>Bradyrhizobium</taxon>
    </lineage>
</organism>
<dbReference type="InterPro" id="IPR011990">
    <property type="entry name" value="TPR-like_helical_dom_sf"/>
</dbReference>
<feature type="binding site" evidence="15">
    <location>
        <position position="451"/>
    </location>
    <ligand>
        <name>Mg(2+)</name>
        <dbReference type="ChEBI" id="CHEBI:18420"/>
    </ligand>
</feature>
<dbReference type="UniPathway" id="UPA00047">
    <property type="reaction ID" value="UER00057"/>
</dbReference>
<feature type="binding site" evidence="15">
    <location>
        <position position="88"/>
    </location>
    <ligand>
        <name>Mg(2+)</name>
        <dbReference type="ChEBI" id="CHEBI:18420"/>
    </ligand>
</feature>
<dbReference type="SUPFAM" id="SSF52016">
    <property type="entry name" value="LeuD/IlvD-like"/>
    <property type="match status" value="1"/>
</dbReference>
<evidence type="ECO:0000256" key="11">
    <source>
        <dbReference type="ARBA" id="ARBA00029304"/>
    </source>
</evidence>
<comment type="catalytic activity">
    <reaction evidence="15">
        <text>(2R,3R)-2,3-dihydroxy-3-methylpentanoate = (S)-3-methyl-2-oxopentanoate + H2O</text>
        <dbReference type="Rhea" id="RHEA:27694"/>
        <dbReference type="ChEBI" id="CHEBI:15377"/>
        <dbReference type="ChEBI" id="CHEBI:35146"/>
        <dbReference type="ChEBI" id="CHEBI:49258"/>
        <dbReference type="EC" id="4.2.1.9"/>
    </reaction>
</comment>
<dbReference type="UniPathway" id="UPA00049">
    <property type="reaction ID" value="UER00061"/>
</dbReference>
<dbReference type="Gene3D" id="1.25.40.10">
    <property type="entry name" value="Tetratricopeptide repeat domain"/>
    <property type="match status" value="2"/>
</dbReference>
<dbReference type="SMART" id="SM00671">
    <property type="entry name" value="SEL1"/>
    <property type="match status" value="4"/>
</dbReference>
<dbReference type="HAMAP" id="MF_00012">
    <property type="entry name" value="IlvD"/>
    <property type="match status" value="1"/>
</dbReference>
<keyword evidence="5 15" id="KW-0479">Metal-binding</keyword>
<dbReference type="NCBIfam" id="TIGR00110">
    <property type="entry name" value="ilvD"/>
    <property type="match status" value="1"/>
</dbReference>
<dbReference type="PANTHER" id="PTHR21000">
    <property type="entry name" value="DIHYDROXY-ACID DEHYDRATASE DAD"/>
    <property type="match status" value="1"/>
</dbReference>
<dbReference type="PROSITE" id="PS00886">
    <property type="entry name" value="ILVD_EDD_1"/>
    <property type="match status" value="1"/>
</dbReference>
<reference evidence="19 20" key="1">
    <citation type="submission" date="2014-11" db="EMBL/GenBank/DDBJ databases">
        <title>Symbiosis island explosion on the genome of extra-slow-growing strains of soybean bradyrhizobia with massive insertion sequences.</title>
        <authorList>
            <person name="Iida T."/>
            <person name="Minamisawa K."/>
        </authorList>
    </citation>
    <scope>NUCLEOTIDE SEQUENCE [LARGE SCALE GENOMIC DNA]</scope>
    <source>
        <strain evidence="19 20">NK6</strain>
    </source>
</reference>
<evidence type="ECO:0000259" key="18">
    <source>
        <dbReference type="Pfam" id="PF24877"/>
    </source>
</evidence>
<dbReference type="GO" id="GO:0000287">
    <property type="term" value="F:magnesium ion binding"/>
    <property type="evidence" value="ECO:0007669"/>
    <property type="project" value="UniProtKB-UniRule"/>
</dbReference>
<evidence type="ECO:0000259" key="17">
    <source>
        <dbReference type="Pfam" id="PF00920"/>
    </source>
</evidence>
<protein>
    <recommendedName>
        <fullName evidence="14 15">Dihydroxy-acid dehydratase</fullName>
        <shortName evidence="15">DAD</shortName>
        <ecNumber evidence="14 15">4.2.1.9</ecNumber>
    </recommendedName>
</protein>
<proteinExistence type="inferred from homology"/>
<keyword evidence="9 15" id="KW-0456">Lyase</keyword>
<feature type="domain" description="Dihydroxy-acid/6-phosphogluconate dehydratase C-terminal" evidence="18">
    <location>
        <begin position="369"/>
        <end position="557"/>
    </location>
</feature>
<comment type="similarity">
    <text evidence="2 15">Belongs to the IlvD/Edd family.</text>
</comment>
<dbReference type="AlphaFoldDB" id="A0A0E4BW39"/>
<dbReference type="GO" id="GO:0051537">
    <property type="term" value="F:2 iron, 2 sulfur cluster binding"/>
    <property type="evidence" value="ECO:0007669"/>
    <property type="project" value="UniProtKB-UniRule"/>
</dbReference>
<dbReference type="GO" id="GO:0009097">
    <property type="term" value="P:isoleucine biosynthetic process"/>
    <property type="evidence" value="ECO:0007669"/>
    <property type="project" value="UniProtKB-UniRule"/>
</dbReference>
<dbReference type="SUPFAM" id="SSF81901">
    <property type="entry name" value="HCP-like"/>
    <property type="match status" value="1"/>
</dbReference>
<dbReference type="InterPro" id="IPR020558">
    <property type="entry name" value="DiOHA_6PGluconate_deHydtase_CS"/>
</dbReference>
<dbReference type="EC" id="4.2.1.9" evidence="14 15"/>
<evidence type="ECO:0000256" key="13">
    <source>
        <dbReference type="ARBA" id="ARBA00029437"/>
    </source>
</evidence>
<dbReference type="InterPro" id="IPR056740">
    <property type="entry name" value="ILV_EDD_C"/>
</dbReference>
<comment type="pathway">
    <text evidence="13 15">Amino-acid biosynthesis; L-isoleucine biosynthesis; L-isoleucine from 2-oxobutanoate: step 3/4.</text>
</comment>
<dbReference type="InterPro" id="IPR050165">
    <property type="entry name" value="DHAD_IlvD/Edd"/>
</dbReference>
<dbReference type="PROSITE" id="PS00887">
    <property type="entry name" value="ILVD_EDD_2"/>
    <property type="match status" value="1"/>
</dbReference>
<comment type="cofactor">
    <cofactor evidence="15">
        <name>[2Fe-2S] cluster</name>
        <dbReference type="ChEBI" id="CHEBI:190135"/>
    </cofactor>
    <text evidence="15">Binds 1 [2Fe-2S] cluster per subunit. This cluster acts as a Lewis acid cofactor.</text>
</comment>
<dbReference type="InterPro" id="IPR037237">
    <property type="entry name" value="IlvD/EDD_N"/>
</dbReference>
<dbReference type="Pfam" id="PF08238">
    <property type="entry name" value="Sel1"/>
    <property type="match status" value="4"/>
</dbReference>
<accession>A0A0E4BW39</accession>
<dbReference type="NCBIfam" id="NF002068">
    <property type="entry name" value="PRK00911.1"/>
    <property type="match status" value="1"/>
</dbReference>
<evidence type="ECO:0000256" key="16">
    <source>
        <dbReference type="SAM" id="MobiDB-lite"/>
    </source>
</evidence>
<feature type="domain" description="Dihydroxy-acid/6-phosphogluconate dehydratase N-terminal" evidence="17">
    <location>
        <begin position="41"/>
        <end position="358"/>
    </location>
</feature>
<comment type="cofactor">
    <cofactor evidence="1 15">
        <name>Mg(2+)</name>
        <dbReference type="ChEBI" id="CHEBI:18420"/>
    </cofactor>
</comment>
<comment type="function">
    <text evidence="15">Functions in the biosynthesis of branched-chain amino acids. Catalyzes the dehydration of (2R,3R)-2,3-dihydroxy-3-methylpentanoate (2,3-dihydroxy-3-methylvalerate) into 2-oxo-3-methylpentanoate (2-oxo-3-methylvalerate) and of (2R)-2,3-dihydroxy-3-methylbutanoate (2,3-dihydroxyisovalerate) into 2-oxo-3-methylbutanoate (2-oxoisovalerate), the penultimate precursor to L-isoleucine and L-valine, respectively.</text>
</comment>
<dbReference type="FunFam" id="3.50.30.80:FF:000001">
    <property type="entry name" value="Dihydroxy-acid dehydratase"/>
    <property type="match status" value="1"/>
</dbReference>
<comment type="pathway">
    <text evidence="12 15">Amino-acid biosynthesis; L-valine biosynthesis; L-valine from pyruvate: step 3/4.</text>
</comment>
<evidence type="ECO:0000256" key="5">
    <source>
        <dbReference type="ARBA" id="ARBA00022723"/>
    </source>
</evidence>
<evidence type="ECO:0000256" key="8">
    <source>
        <dbReference type="ARBA" id="ARBA00023014"/>
    </source>
</evidence>
<comment type="subunit">
    <text evidence="15">Homodimer.</text>
</comment>
<evidence type="ECO:0000256" key="9">
    <source>
        <dbReference type="ARBA" id="ARBA00023239"/>
    </source>
</evidence>
<evidence type="ECO:0000256" key="2">
    <source>
        <dbReference type="ARBA" id="ARBA00006486"/>
    </source>
</evidence>
<evidence type="ECO:0000256" key="12">
    <source>
        <dbReference type="ARBA" id="ARBA00029436"/>
    </source>
</evidence>
<sequence>MNAKTNIKQRLPSRHVTEGPARAPHRSYFYAMGLTTEQIHQPFVGVASCWNEAAPCNIALMRQAQAVKKGVAHAGGTPREFCTITVTDGIAMGHDGMRSSLPSRECIADSVELTVRGHAYDALVGLAGCDKSLPGMMMAMVRLNVPSIFIYGGSILPGNFRGQQVTVQDMFEAVGKHSVGAMSDEDLDEIERVACPSAGACGAQFTANTMATVSEAIGLALPYSAGAPAPYEIRDAFCMTAGEKVMELIDQNIRPRDIVTRKALENAAAVVAASGGSTNAALHLPAIAHECGIKFDLFDVAEIFKKTPYVADLKPGGRYVAKDMFEVGGIPLLMKTLLDNGFLHGDCITVTGRTIAENLKSVKWNPHQDVVHPADKPITVTGGVVGLKGNLAPEGAIVKVAGMSNLRFTGPARCFDREEDAFEAVQNRTYREGEVIVIRYEGPKGGPGMREMLQTTAALTGQGMGGKIALITDGRFSGATRGFCIGHVGPEAAIGGPIGLLEDGDIIEIDAVAGTLNVKLSDQELAQRKTKWSARATNHTTGALWKYAQQVGPAVGGRSPIRAVRTRNSAMRTSRRAIVAFVLGASALAVPALAFDGAPVNQKDATIPVVTTLPGAAGAVRSKVPPATQETSLSALQYAAEGGHPIAQWKLGRMYANGDGVAQDDVRAFEYFSRIANAHAEDSPSAPQAQIVANAFVALGRYYLSGIPNSKIKPDQDRAREMFSYAASYFGNADAQYDLARLYLKTPDASREDFRYGARWLGLAAQKGQHEAQALLGQMLFNGDRLPRQAARGLMWLTLARDSTGSEETWIKESYNRAFAKASDDDRAMCLQMLEQWVQGRRE</sequence>
<feature type="modified residue" description="N6-carboxylysine" evidence="15">
    <location>
        <position position="131"/>
    </location>
</feature>
<dbReference type="PANTHER" id="PTHR21000:SF5">
    <property type="entry name" value="DIHYDROXY-ACID DEHYDRATASE, MITOCHONDRIAL"/>
    <property type="match status" value="1"/>
</dbReference>
<evidence type="ECO:0000313" key="20">
    <source>
        <dbReference type="Proteomes" id="UP000063308"/>
    </source>
</evidence>
<dbReference type="InterPro" id="IPR042096">
    <property type="entry name" value="Dihydro-acid_dehy_C"/>
</dbReference>
<evidence type="ECO:0000256" key="14">
    <source>
        <dbReference type="ARBA" id="ARBA00029490"/>
    </source>
</evidence>
<feature type="binding site" description="via carbamate group" evidence="15">
    <location>
        <position position="131"/>
    </location>
    <ligand>
        <name>Mg(2+)</name>
        <dbReference type="ChEBI" id="CHEBI:18420"/>
    </ligand>
</feature>
<dbReference type="InterPro" id="IPR006597">
    <property type="entry name" value="Sel1-like"/>
</dbReference>
<feature type="binding site" evidence="15">
    <location>
        <position position="130"/>
    </location>
    <ligand>
        <name>Mg(2+)</name>
        <dbReference type="ChEBI" id="CHEBI:18420"/>
    </ligand>
</feature>
<evidence type="ECO:0000256" key="3">
    <source>
        <dbReference type="ARBA" id="ARBA00022605"/>
    </source>
</evidence>
<dbReference type="GO" id="GO:0004160">
    <property type="term" value="F:dihydroxy-acid dehydratase activity"/>
    <property type="evidence" value="ECO:0007669"/>
    <property type="project" value="UniProtKB-UniRule"/>
</dbReference>
<comment type="catalytic activity">
    <reaction evidence="11">
        <text>(2R)-2,3-dihydroxy-3-methylbutanoate = 3-methyl-2-oxobutanoate + H2O</text>
        <dbReference type="Rhea" id="RHEA:24809"/>
        <dbReference type="ChEBI" id="CHEBI:11851"/>
        <dbReference type="ChEBI" id="CHEBI:15377"/>
        <dbReference type="ChEBI" id="CHEBI:49072"/>
        <dbReference type="EC" id="4.2.1.9"/>
    </reaction>
    <physiologicalReaction direction="left-to-right" evidence="11">
        <dbReference type="Rhea" id="RHEA:24810"/>
    </physiologicalReaction>
</comment>
<evidence type="ECO:0000256" key="15">
    <source>
        <dbReference type="HAMAP-Rule" id="MF_00012"/>
    </source>
</evidence>
<dbReference type="Gene3D" id="3.50.30.80">
    <property type="entry name" value="IlvD/EDD C-terminal domain-like"/>
    <property type="match status" value="1"/>
</dbReference>
<dbReference type="SUPFAM" id="SSF143975">
    <property type="entry name" value="IlvD/EDD N-terminal domain-like"/>
    <property type="match status" value="1"/>
</dbReference>
<feature type="region of interest" description="Disordered" evidence="16">
    <location>
        <begin position="1"/>
        <end position="20"/>
    </location>
</feature>
<comment type="caution">
    <text evidence="15">Lacks conserved residue(s) required for the propagation of feature annotation.</text>
</comment>
<evidence type="ECO:0000256" key="7">
    <source>
        <dbReference type="ARBA" id="ARBA00023004"/>
    </source>
</evidence>
<keyword evidence="7 15" id="KW-0408">Iron</keyword>
<keyword evidence="3 15" id="KW-0028">Amino-acid biosynthesis</keyword>
<feature type="active site" description="Proton acceptor" evidence="15">
    <location>
        <position position="477"/>
    </location>
</feature>
<evidence type="ECO:0000256" key="10">
    <source>
        <dbReference type="ARBA" id="ARBA00023304"/>
    </source>
</evidence>
<dbReference type="Proteomes" id="UP000063308">
    <property type="component" value="Chromosome"/>
</dbReference>
<dbReference type="Pfam" id="PF00920">
    <property type="entry name" value="ILVD_EDD_N"/>
    <property type="match status" value="1"/>
</dbReference>
<keyword evidence="10 15" id="KW-0100">Branched-chain amino acid biosynthesis</keyword>
<evidence type="ECO:0000313" key="19">
    <source>
        <dbReference type="EMBL" id="BAR62489.1"/>
    </source>
</evidence>
<dbReference type="InterPro" id="IPR004404">
    <property type="entry name" value="DihydroxyA_deHydtase"/>
</dbReference>
<dbReference type="GO" id="GO:0009099">
    <property type="term" value="P:L-valine biosynthetic process"/>
    <property type="evidence" value="ECO:0007669"/>
    <property type="project" value="UniProtKB-UniRule"/>
</dbReference>